<dbReference type="GO" id="GO:0005975">
    <property type="term" value="P:carbohydrate metabolic process"/>
    <property type="evidence" value="ECO:0007669"/>
    <property type="project" value="InterPro"/>
</dbReference>
<dbReference type="InterPro" id="IPR050248">
    <property type="entry name" value="Polysacc_deacetylase_ArnD"/>
</dbReference>
<evidence type="ECO:0000313" key="3">
    <source>
        <dbReference type="Proteomes" id="UP000264541"/>
    </source>
</evidence>
<dbReference type="Gene3D" id="3.20.20.370">
    <property type="entry name" value="Glycoside hydrolase/deacetylase"/>
    <property type="match status" value="1"/>
</dbReference>
<dbReference type="EMBL" id="QVTE01000029">
    <property type="protein sequence ID" value="RFU69149.1"/>
    <property type="molecule type" value="Genomic_DNA"/>
</dbReference>
<evidence type="ECO:0000259" key="1">
    <source>
        <dbReference type="PROSITE" id="PS51677"/>
    </source>
</evidence>
<name>A0A372LPC2_9BACI</name>
<dbReference type="InterPro" id="IPR002509">
    <property type="entry name" value="NODB_dom"/>
</dbReference>
<proteinExistence type="predicted"/>
<dbReference type="PANTHER" id="PTHR10587">
    <property type="entry name" value="GLYCOSYL TRANSFERASE-RELATED"/>
    <property type="match status" value="1"/>
</dbReference>
<evidence type="ECO:0000313" key="2">
    <source>
        <dbReference type="EMBL" id="RFU69149.1"/>
    </source>
</evidence>
<sequence>MDWMLAILIFILLFLCYSVIPTVLIRRSGLNIVKNFNQKQAVVLTFDDGPNPVYTEQLLDVLKKYQVKATFFVLGSRVDQYPEIVKRMHREGHTIGIHHYRHVSSWLLSPLGLRNQLIRTEKAIYSCIQEYPDFYRPPWGHFNLATLFMAKKYRLIMWSDIFSDWRIDVCKSTLLQKLTAVTAEGSILLLHDCGKTLGAQEEAPRYMIESLETYLKESKQKGIHFISLRDQFKESEEIVAL</sequence>
<feature type="domain" description="NodB homology" evidence="1">
    <location>
        <begin position="40"/>
        <end position="226"/>
    </location>
</feature>
<dbReference type="RefSeq" id="WP_117326673.1">
    <property type="nucleotide sequence ID" value="NZ_QVTE01000029.1"/>
</dbReference>
<gene>
    <name evidence="2" type="ORF">D0469_10375</name>
</gene>
<dbReference type="Proteomes" id="UP000264541">
    <property type="component" value="Unassembled WGS sequence"/>
</dbReference>
<dbReference type="InterPro" id="IPR011330">
    <property type="entry name" value="Glyco_hydro/deAcase_b/a-brl"/>
</dbReference>
<comment type="caution">
    <text evidence="2">The sequence shown here is derived from an EMBL/GenBank/DDBJ whole genome shotgun (WGS) entry which is preliminary data.</text>
</comment>
<dbReference type="OrthoDB" id="9812065at2"/>
<organism evidence="2 3">
    <name type="scientific">Peribacillus saganii</name>
    <dbReference type="NCBI Taxonomy" id="2303992"/>
    <lineage>
        <taxon>Bacteria</taxon>
        <taxon>Bacillati</taxon>
        <taxon>Bacillota</taxon>
        <taxon>Bacilli</taxon>
        <taxon>Bacillales</taxon>
        <taxon>Bacillaceae</taxon>
        <taxon>Peribacillus</taxon>
    </lineage>
</organism>
<dbReference type="Pfam" id="PF01522">
    <property type="entry name" value="Polysacc_deac_1"/>
    <property type="match status" value="1"/>
</dbReference>
<dbReference type="SUPFAM" id="SSF88713">
    <property type="entry name" value="Glycoside hydrolase/deacetylase"/>
    <property type="match status" value="1"/>
</dbReference>
<dbReference type="PANTHER" id="PTHR10587:SF137">
    <property type="entry name" value="4-DEOXY-4-FORMAMIDO-L-ARABINOSE-PHOSPHOUNDECAPRENOL DEFORMYLASE ARND-RELATED"/>
    <property type="match status" value="1"/>
</dbReference>
<keyword evidence="3" id="KW-1185">Reference proteome</keyword>
<dbReference type="GO" id="GO:0016810">
    <property type="term" value="F:hydrolase activity, acting on carbon-nitrogen (but not peptide) bonds"/>
    <property type="evidence" value="ECO:0007669"/>
    <property type="project" value="InterPro"/>
</dbReference>
<dbReference type="PROSITE" id="PS51677">
    <property type="entry name" value="NODB"/>
    <property type="match status" value="1"/>
</dbReference>
<protein>
    <submittedName>
        <fullName evidence="2">Polysaccharide deacetylase family protein</fullName>
    </submittedName>
</protein>
<dbReference type="CDD" id="cd10959">
    <property type="entry name" value="CE4_NodB_like_3"/>
    <property type="match status" value="1"/>
</dbReference>
<reference evidence="2 3" key="1">
    <citation type="submission" date="2018-08" db="EMBL/GenBank/DDBJ databases">
        <title>Bacillus chawlae sp. nov., Bacillus glennii sp. nov., and Bacillus saganii sp. nov. Isolated from the Vehicle Assembly Building at Kennedy Space Center where the Viking Spacecraft were Assembled.</title>
        <authorList>
            <person name="Seuylemezian A."/>
            <person name="Vaishampayan P."/>
        </authorList>
    </citation>
    <scope>NUCLEOTIDE SEQUENCE [LARGE SCALE GENOMIC DNA]</scope>
    <source>
        <strain evidence="2 3">V47-23a</strain>
    </source>
</reference>
<accession>A0A372LPC2</accession>
<dbReference type="AlphaFoldDB" id="A0A372LPC2"/>